<feature type="transmembrane region" description="Helical" evidence="1">
    <location>
        <begin position="333"/>
        <end position="350"/>
    </location>
</feature>
<gene>
    <name evidence="2" type="ORF">AALT52_00375</name>
</gene>
<evidence type="ECO:0000313" key="2">
    <source>
        <dbReference type="EMBL" id="MEY8661351.1"/>
    </source>
</evidence>
<keyword evidence="3" id="KW-1185">Reference proteome</keyword>
<feature type="transmembrane region" description="Helical" evidence="1">
    <location>
        <begin position="306"/>
        <end position="327"/>
    </location>
</feature>
<accession>A0ABV4DPP2</accession>
<comment type="caution">
    <text evidence="2">The sequence shown here is derived from an EMBL/GenBank/DDBJ whole genome shotgun (WGS) entry which is preliminary data.</text>
</comment>
<evidence type="ECO:0000256" key="1">
    <source>
        <dbReference type="SAM" id="Phobius"/>
    </source>
</evidence>
<proteinExistence type="predicted"/>
<name>A0ABV4DPP2_9LACO</name>
<keyword evidence="1" id="KW-0472">Membrane</keyword>
<dbReference type="RefSeq" id="WP_369939773.1">
    <property type="nucleotide sequence ID" value="NZ_JBCLUF010000001.1"/>
</dbReference>
<feature type="transmembrane region" description="Helical" evidence="1">
    <location>
        <begin position="196"/>
        <end position="216"/>
    </location>
</feature>
<feature type="transmembrane region" description="Helical" evidence="1">
    <location>
        <begin position="108"/>
        <end position="126"/>
    </location>
</feature>
<keyword evidence="1" id="KW-0812">Transmembrane</keyword>
<sequence>MISRNDIDSLIYTVALSLGLAGYYFLTTMFRVDYSGFFYETITISVVLLLIRLFFFSGINLQELLIFCVLATVFFIVYVYNGDNKLLFLLVFIFASKGIDYKKILKIYCYTVLFCTIVTIFSALAGKIPNLIYFRNGIKREAYGSIYPTNFAAHIFYLVLAYVTLKKWNLNSFEKVAIIGIAYIIMEKCDARLDGYLLIMMLIALVLKKSVFKIVVKFGKTLIPYSMGILIILAIYFSYNFSPNSTWGFILNNIFNNRLSQGHLAFMRYPIKLFGQHISMQGMGGLSGMYHTYNEYFYIDNSYIQILLISGLLAFVIIVCAYLYLFIDYVKRGYIFLVISFVFIGISSMIDEQFLMVSYNIFLLSLMADKSEFVMKVNNKEKL</sequence>
<feature type="transmembrane region" description="Helical" evidence="1">
    <location>
        <begin position="222"/>
        <end position="239"/>
    </location>
</feature>
<feature type="transmembrane region" description="Helical" evidence="1">
    <location>
        <begin position="64"/>
        <end position="80"/>
    </location>
</feature>
<protein>
    <recommendedName>
        <fullName evidence="4">Polysaccharide polymerase</fullName>
    </recommendedName>
</protein>
<evidence type="ECO:0000313" key="3">
    <source>
        <dbReference type="Proteomes" id="UP001565236"/>
    </source>
</evidence>
<feature type="transmembrane region" description="Helical" evidence="1">
    <location>
        <begin position="146"/>
        <end position="165"/>
    </location>
</feature>
<reference evidence="2 3" key="1">
    <citation type="submission" date="2024-03" db="EMBL/GenBank/DDBJ databases">
        <title>Mouse gut bacterial collection (mGBC) of GemPharmatech.</title>
        <authorList>
            <person name="He Y."/>
            <person name="Dong L."/>
            <person name="Wu D."/>
            <person name="Gao X."/>
            <person name="Lin Z."/>
        </authorList>
    </citation>
    <scope>NUCLEOTIDE SEQUENCE [LARGE SCALE GENOMIC DNA]</scope>
    <source>
        <strain evidence="2 3">15-30</strain>
    </source>
</reference>
<feature type="transmembrane region" description="Helical" evidence="1">
    <location>
        <begin position="37"/>
        <end position="55"/>
    </location>
</feature>
<evidence type="ECO:0008006" key="4">
    <source>
        <dbReference type="Google" id="ProtNLM"/>
    </source>
</evidence>
<keyword evidence="1" id="KW-1133">Transmembrane helix</keyword>
<dbReference type="Proteomes" id="UP001565236">
    <property type="component" value="Unassembled WGS sequence"/>
</dbReference>
<dbReference type="EMBL" id="JBCLUF010000001">
    <property type="protein sequence ID" value="MEY8661351.1"/>
    <property type="molecule type" value="Genomic_DNA"/>
</dbReference>
<feature type="transmembrane region" description="Helical" evidence="1">
    <location>
        <begin position="7"/>
        <end position="25"/>
    </location>
</feature>
<organism evidence="2 3">
    <name type="scientific">Ligilactobacillus faecis</name>
    <dbReference type="NCBI Taxonomy" id="762833"/>
    <lineage>
        <taxon>Bacteria</taxon>
        <taxon>Bacillati</taxon>
        <taxon>Bacillota</taxon>
        <taxon>Bacilli</taxon>
        <taxon>Lactobacillales</taxon>
        <taxon>Lactobacillaceae</taxon>
        <taxon>Ligilactobacillus</taxon>
    </lineage>
</organism>